<accession>A0AC61QQJ4</accession>
<proteinExistence type="predicted"/>
<organism evidence="1 2">
    <name type="scientific">Palleniella muris</name>
    <dbReference type="NCBI Taxonomy" id="3038145"/>
    <lineage>
        <taxon>Bacteria</taxon>
        <taxon>Pseudomonadati</taxon>
        <taxon>Bacteroidota</taxon>
        <taxon>Bacteroidia</taxon>
        <taxon>Bacteroidales</taxon>
        <taxon>Prevotellaceae</taxon>
        <taxon>Palleniella</taxon>
    </lineage>
</organism>
<gene>
    <name evidence="1" type="ORF">E5358_06915</name>
</gene>
<reference evidence="1" key="1">
    <citation type="submission" date="2019-04" db="EMBL/GenBank/DDBJ databases">
        <title>Microbes associate with the intestines of laboratory mice.</title>
        <authorList>
            <person name="Navarre W."/>
            <person name="Wong E."/>
            <person name="Huang K."/>
            <person name="Tropini C."/>
            <person name="Ng K."/>
            <person name="Yu B."/>
        </authorList>
    </citation>
    <scope>NUCLEOTIDE SEQUENCE</scope>
    <source>
        <strain evidence="1">NM73_A23</strain>
    </source>
</reference>
<dbReference type="Proteomes" id="UP000308886">
    <property type="component" value="Unassembled WGS sequence"/>
</dbReference>
<comment type="caution">
    <text evidence="1">The sequence shown here is derived from an EMBL/GenBank/DDBJ whole genome shotgun (WGS) entry which is preliminary data.</text>
</comment>
<keyword evidence="2" id="KW-1185">Reference proteome</keyword>
<evidence type="ECO:0000313" key="2">
    <source>
        <dbReference type="Proteomes" id="UP000308886"/>
    </source>
</evidence>
<sequence>MKKTLLSILALCGAMSANAENILTQVDGTRYVCLTDASEIAAAHAEWYGDWCGWSMDLLGIPAGEALWSSDDLVILGDFLCSGRSQRYQRC</sequence>
<evidence type="ECO:0000313" key="1">
    <source>
        <dbReference type="EMBL" id="TGX82493.1"/>
    </source>
</evidence>
<name>A0AC61QQJ4_9BACT</name>
<protein>
    <submittedName>
        <fullName evidence="1">Uncharacterized protein</fullName>
    </submittedName>
</protein>
<dbReference type="EMBL" id="SRZC01000009">
    <property type="protein sequence ID" value="TGX82493.1"/>
    <property type="molecule type" value="Genomic_DNA"/>
</dbReference>